<dbReference type="InterPro" id="IPR000524">
    <property type="entry name" value="Tscrpt_reg_HTH_GntR"/>
</dbReference>
<dbReference type="Pfam" id="PF00155">
    <property type="entry name" value="Aminotran_1_2"/>
    <property type="match status" value="1"/>
</dbReference>
<evidence type="ECO:0000256" key="3">
    <source>
        <dbReference type="ARBA" id="ARBA00023015"/>
    </source>
</evidence>
<dbReference type="HOGENOM" id="CLU_017584_0_0_6"/>
<dbReference type="eggNOG" id="COG1167">
    <property type="taxonomic scope" value="Bacteria"/>
</dbReference>
<dbReference type="InterPro" id="IPR036388">
    <property type="entry name" value="WH-like_DNA-bd_sf"/>
</dbReference>
<gene>
    <name evidence="7" type="primary">mocR</name>
    <name evidence="7" type="ORF">BN5_1899</name>
</gene>
<dbReference type="GO" id="GO:0003700">
    <property type="term" value="F:DNA-binding transcription factor activity"/>
    <property type="evidence" value="ECO:0007669"/>
    <property type="project" value="InterPro"/>
</dbReference>
<dbReference type="Gene3D" id="3.40.640.10">
    <property type="entry name" value="Type I PLP-dependent aspartate aminotransferase-like (Major domain)"/>
    <property type="match status" value="1"/>
</dbReference>
<keyword evidence="4" id="KW-0238">DNA-binding</keyword>
<sequence>MATRNDARGEARAGWIKQLTPGAGPRYLQIADLIGQAIDPGELVAGDLIPAQRWLASKLNLDLTTVTRAYTEARNRGLIAAYSGRGSFVIGSAATQEHGEIDLAMNIPPQLAAGSMADLVRTGIQEVLARQPIETLSQYQDGLSNRSAIQAAQAWLRPALDGLSGQDLIACAGAQAAIAGILGAMARAGDTVLCEPLTYPGFLHAARQLGLKVMAVDADEDGVMPDAIERCHAASGANLIYLNPTLQNPTARTMPESRRRDISSTLDRLDMTLIEDDPYRYLVSDAPPPITTLSGGKGAYYLATMSKCIWPSLRTAFVVPPPGADVSRLQQALRASGTGSALLLALAEQWIRSGVASHIIQEIQRETRARQTLARSLLPEEAYAHPTGLHIWLPLPTHWNQHLFAHALEDHKVAVACSESFNASAKACDAIRISTGGAPNQTLLRLALTKVAKLLKEDRRLGSRAIV</sequence>
<evidence type="ECO:0000256" key="4">
    <source>
        <dbReference type="ARBA" id="ARBA00023125"/>
    </source>
</evidence>
<evidence type="ECO:0000259" key="6">
    <source>
        <dbReference type="PROSITE" id="PS50949"/>
    </source>
</evidence>
<name>W6QWX1_ECTO5</name>
<dbReference type="Proteomes" id="UP000032841">
    <property type="component" value="Chromosome"/>
</dbReference>
<dbReference type="PANTHER" id="PTHR46577:SF1">
    <property type="entry name" value="HTH-TYPE TRANSCRIPTIONAL REGULATORY PROTEIN GABR"/>
    <property type="match status" value="1"/>
</dbReference>
<dbReference type="AlphaFoldDB" id="W6QWX1"/>
<dbReference type="CDD" id="cd00609">
    <property type="entry name" value="AAT_like"/>
    <property type="match status" value="1"/>
</dbReference>
<evidence type="ECO:0000313" key="7">
    <source>
        <dbReference type="EMBL" id="CDM40473.1"/>
    </source>
</evidence>
<keyword evidence="5" id="KW-0804">Transcription</keyword>
<dbReference type="PROSITE" id="PS50949">
    <property type="entry name" value="HTH_GNTR"/>
    <property type="match status" value="1"/>
</dbReference>
<dbReference type="InterPro" id="IPR015424">
    <property type="entry name" value="PyrdxlP-dep_Trfase"/>
</dbReference>
<evidence type="ECO:0000256" key="1">
    <source>
        <dbReference type="ARBA" id="ARBA00005384"/>
    </source>
</evidence>
<dbReference type="CDD" id="cd07377">
    <property type="entry name" value="WHTH_GntR"/>
    <property type="match status" value="1"/>
</dbReference>
<keyword evidence="2" id="KW-0663">Pyridoxal phosphate</keyword>
<dbReference type="OrthoDB" id="9804020at2"/>
<evidence type="ECO:0000313" key="8">
    <source>
        <dbReference type="Proteomes" id="UP000032841"/>
    </source>
</evidence>
<dbReference type="SMART" id="SM00345">
    <property type="entry name" value="HTH_GNTR"/>
    <property type="match status" value="1"/>
</dbReference>
<dbReference type="EMBL" id="HG916826">
    <property type="protein sequence ID" value="CDM40473.1"/>
    <property type="molecule type" value="Genomic_DNA"/>
</dbReference>
<keyword evidence="3" id="KW-0805">Transcription regulation</keyword>
<protein>
    <submittedName>
        <fullName evidence="7">GntR family transcriptional regulator</fullName>
    </submittedName>
</protein>
<accession>W6QWX1</accession>
<dbReference type="SUPFAM" id="SSF46785">
    <property type="entry name" value="Winged helix' DNA-binding domain"/>
    <property type="match status" value="1"/>
</dbReference>
<dbReference type="RefSeq" id="WP_003460366.1">
    <property type="nucleotide sequence ID" value="NZ_HG916826.1"/>
</dbReference>
<dbReference type="InterPro" id="IPR051446">
    <property type="entry name" value="HTH_trans_reg/aminotransferase"/>
</dbReference>
<dbReference type="PANTHER" id="PTHR46577">
    <property type="entry name" value="HTH-TYPE TRANSCRIPTIONAL REGULATORY PROTEIN GABR"/>
    <property type="match status" value="1"/>
</dbReference>
<organism evidence="7 8">
    <name type="scientific">Ectopseudomonas oleovorans (strain CECT 5344)</name>
    <name type="common">Pseudomonas pseudoalcaligenes</name>
    <dbReference type="NCBI Taxonomy" id="1182590"/>
    <lineage>
        <taxon>Bacteria</taxon>
        <taxon>Pseudomonadati</taxon>
        <taxon>Pseudomonadota</taxon>
        <taxon>Gammaproteobacteria</taxon>
        <taxon>Pseudomonadales</taxon>
        <taxon>Pseudomonadaceae</taxon>
        <taxon>Ectopseudomonas</taxon>
    </lineage>
</organism>
<proteinExistence type="inferred from homology"/>
<feature type="domain" description="HTH gntR-type" evidence="6">
    <location>
        <begin position="24"/>
        <end position="92"/>
    </location>
</feature>
<dbReference type="GO" id="GO:0003677">
    <property type="term" value="F:DNA binding"/>
    <property type="evidence" value="ECO:0007669"/>
    <property type="project" value="UniProtKB-KW"/>
</dbReference>
<dbReference type="Gene3D" id="1.10.10.10">
    <property type="entry name" value="Winged helix-like DNA-binding domain superfamily/Winged helix DNA-binding domain"/>
    <property type="match status" value="1"/>
</dbReference>
<dbReference type="GO" id="GO:0030170">
    <property type="term" value="F:pyridoxal phosphate binding"/>
    <property type="evidence" value="ECO:0007669"/>
    <property type="project" value="InterPro"/>
</dbReference>
<dbReference type="InterPro" id="IPR004839">
    <property type="entry name" value="Aminotransferase_I/II_large"/>
</dbReference>
<dbReference type="KEGG" id="ppse:BN5_1899"/>
<comment type="similarity">
    <text evidence="1">In the C-terminal section; belongs to the class-I pyridoxal-phosphate-dependent aminotransferase family.</text>
</comment>
<evidence type="ECO:0000256" key="5">
    <source>
        <dbReference type="ARBA" id="ARBA00023163"/>
    </source>
</evidence>
<reference evidence="7 8" key="1">
    <citation type="submission" date="2013-11" db="EMBL/GenBank/DDBJ databases">
        <title>Complete genome sequence of the cyanide-degrading bacterium Pseudomonas pseudoalcaligenes CECT 5344.</title>
        <authorList>
            <person name="Wibberg D."/>
            <person name="Puehler A."/>
            <person name="Schlueter A."/>
        </authorList>
    </citation>
    <scope>NUCLEOTIDE SEQUENCE [LARGE SCALE GENOMIC DNA]</scope>
    <source>
        <strain evidence="8">CECT 5344</strain>
    </source>
</reference>
<dbReference type="InterPro" id="IPR015421">
    <property type="entry name" value="PyrdxlP-dep_Trfase_major"/>
</dbReference>
<dbReference type="SUPFAM" id="SSF53383">
    <property type="entry name" value="PLP-dependent transferases"/>
    <property type="match status" value="1"/>
</dbReference>
<dbReference type="Pfam" id="PF00392">
    <property type="entry name" value="GntR"/>
    <property type="match status" value="1"/>
</dbReference>
<evidence type="ECO:0000256" key="2">
    <source>
        <dbReference type="ARBA" id="ARBA00022898"/>
    </source>
</evidence>
<dbReference type="InterPro" id="IPR036390">
    <property type="entry name" value="WH_DNA-bd_sf"/>
</dbReference>